<evidence type="ECO:0000256" key="4">
    <source>
        <dbReference type="ARBA" id="ARBA00023136"/>
    </source>
</evidence>
<dbReference type="GO" id="GO:0005886">
    <property type="term" value="C:plasma membrane"/>
    <property type="evidence" value="ECO:0007669"/>
    <property type="project" value="TreeGrafter"/>
</dbReference>
<name>A0A061RL98_9CHLO</name>
<proteinExistence type="predicted"/>
<keyword evidence="4 5" id="KW-0472">Membrane</keyword>
<dbReference type="InterPro" id="IPR003844">
    <property type="entry name" value="UPF0060"/>
</dbReference>
<dbReference type="InterPro" id="IPR037185">
    <property type="entry name" value="EmrE-like"/>
</dbReference>
<feature type="transmembrane region" description="Helical" evidence="5">
    <location>
        <begin position="40"/>
        <end position="62"/>
    </location>
</feature>
<evidence type="ECO:0000313" key="7">
    <source>
        <dbReference type="EMBL" id="JAC71301.1"/>
    </source>
</evidence>
<evidence type="ECO:0000256" key="2">
    <source>
        <dbReference type="ARBA" id="ARBA00022692"/>
    </source>
</evidence>
<dbReference type="SUPFAM" id="SSF103481">
    <property type="entry name" value="Multidrug resistance efflux transporter EmrE"/>
    <property type="match status" value="1"/>
</dbReference>
<keyword evidence="1" id="KW-1003">Cell membrane</keyword>
<accession>A0A061RL98</accession>
<keyword evidence="2 5" id="KW-0812">Transmembrane</keyword>
<keyword evidence="3 5" id="KW-1133">Transmembrane helix</keyword>
<dbReference type="AlphaFoldDB" id="A0A061RL98"/>
<protein>
    <submittedName>
        <fullName evidence="7">Small multidrug resistance family-3 protein</fullName>
    </submittedName>
</protein>
<dbReference type="PANTHER" id="PTHR36116:SF1">
    <property type="entry name" value="UPF0060 MEMBRANE PROTEIN YNFA"/>
    <property type="match status" value="1"/>
</dbReference>
<evidence type="ECO:0000313" key="6">
    <source>
        <dbReference type="EMBL" id="JAC62239.1"/>
    </source>
</evidence>
<dbReference type="EMBL" id="GBEZ01014806">
    <property type="protein sequence ID" value="JAC71301.1"/>
    <property type="molecule type" value="Transcribed_RNA"/>
</dbReference>
<feature type="transmembrane region" description="Helical" evidence="5">
    <location>
        <begin position="126"/>
        <end position="145"/>
    </location>
</feature>
<dbReference type="EMBL" id="GBEZ01024784">
    <property type="protein sequence ID" value="JAC62239.1"/>
    <property type="molecule type" value="Transcribed_RNA"/>
</dbReference>
<sequence length="148" mass="16116">MSSRQTGSESVVENGAEYYTTGTVADEQVKLGIEWSLSTVFATIGVFLLSGLAEIGGGWLVWQGVRNSRSWWYVLLGGTLLVVYGFVPTLQPEGATFARSFAVYGGAFIFLSYCWGWAVDKERPDTGDWVGSAVALAGVALAWFWPRD</sequence>
<dbReference type="PANTHER" id="PTHR36116">
    <property type="entry name" value="UPF0060 MEMBRANE PROTEIN YNFA"/>
    <property type="match status" value="1"/>
</dbReference>
<feature type="transmembrane region" description="Helical" evidence="5">
    <location>
        <begin position="71"/>
        <end position="89"/>
    </location>
</feature>
<feature type="transmembrane region" description="Helical" evidence="5">
    <location>
        <begin position="101"/>
        <end position="119"/>
    </location>
</feature>
<evidence type="ECO:0000256" key="5">
    <source>
        <dbReference type="SAM" id="Phobius"/>
    </source>
</evidence>
<evidence type="ECO:0000256" key="3">
    <source>
        <dbReference type="ARBA" id="ARBA00022989"/>
    </source>
</evidence>
<dbReference type="Pfam" id="PF02694">
    <property type="entry name" value="UPF0060"/>
    <property type="match status" value="1"/>
</dbReference>
<evidence type="ECO:0000256" key="1">
    <source>
        <dbReference type="ARBA" id="ARBA00022475"/>
    </source>
</evidence>
<organism evidence="7">
    <name type="scientific">Tetraselmis sp. GSL018</name>
    <dbReference type="NCBI Taxonomy" id="582737"/>
    <lineage>
        <taxon>Eukaryota</taxon>
        <taxon>Viridiplantae</taxon>
        <taxon>Chlorophyta</taxon>
        <taxon>core chlorophytes</taxon>
        <taxon>Chlorodendrophyceae</taxon>
        <taxon>Chlorodendrales</taxon>
        <taxon>Chlorodendraceae</taxon>
        <taxon>Tetraselmis</taxon>
    </lineage>
</organism>
<gene>
    <name evidence="7" type="primary">TC.SMR3</name>
    <name evidence="7" type="ORF">TSPGSL018_2231</name>
    <name evidence="6" type="ORF">TSPGSL018_23905</name>
</gene>
<reference evidence="7" key="1">
    <citation type="submission" date="2014-05" db="EMBL/GenBank/DDBJ databases">
        <title>The transcriptome of the halophilic microalga Tetraselmis sp. GSL018 isolated from the Great Salt Lake, Utah.</title>
        <authorList>
            <person name="Jinkerson R.E."/>
            <person name="D'Adamo S."/>
            <person name="Posewitz M.C."/>
        </authorList>
    </citation>
    <scope>NUCLEOTIDE SEQUENCE</scope>
    <source>
        <strain evidence="7">GSL018</strain>
    </source>
</reference>